<dbReference type="SMART" id="SM00355">
    <property type="entry name" value="ZnF_C2H2"/>
    <property type="match status" value="1"/>
</dbReference>
<dbReference type="Gene3D" id="3.30.160.60">
    <property type="entry name" value="Classic Zinc Finger"/>
    <property type="match status" value="1"/>
</dbReference>
<evidence type="ECO:0000259" key="3">
    <source>
        <dbReference type="PROSITE" id="PS50157"/>
    </source>
</evidence>
<dbReference type="Proteomes" id="UP000886523">
    <property type="component" value="Unassembled WGS sequence"/>
</dbReference>
<gene>
    <name evidence="4" type="ORF">BS47DRAFT_224530</name>
</gene>
<feature type="compositionally biased region" description="Low complexity" evidence="2">
    <location>
        <begin position="15"/>
        <end position="29"/>
    </location>
</feature>
<keyword evidence="5" id="KW-1185">Reference proteome</keyword>
<proteinExistence type="predicted"/>
<dbReference type="PROSITE" id="PS50157">
    <property type="entry name" value="ZINC_FINGER_C2H2_2"/>
    <property type="match status" value="1"/>
</dbReference>
<feature type="domain" description="C2H2-type" evidence="3">
    <location>
        <begin position="47"/>
        <end position="75"/>
    </location>
</feature>
<sequence>MFFAKDATGEQINLLNNSSSHRVSSSQNNDGKHQTGNRVPETDAPPYICSTCSSRFPRKADLTRHIHSTHEGETYWCSCGTPFSREDNRKRHMKQKNAKGEKHSPVP</sequence>
<dbReference type="InterPro" id="IPR036236">
    <property type="entry name" value="Znf_C2H2_sf"/>
</dbReference>
<evidence type="ECO:0000313" key="4">
    <source>
        <dbReference type="EMBL" id="KAF9518651.1"/>
    </source>
</evidence>
<dbReference type="AlphaFoldDB" id="A0A9P6B6P8"/>
<reference evidence="4" key="1">
    <citation type="journal article" date="2020" name="Nat. Commun.">
        <title>Large-scale genome sequencing of mycorrhizal fungi provides insights into the early evolution of symbiotic traits.</title>
        <authorList>
            <person name="Miyauchi S."/>
            <person name="Kiss E."/>
            <person name="Kuo A."/>
            <person name="Drula E."/>
            <person name="Kohler A."/>
            <person name="Sanchez-Garcia M."/>
            <person name="Morin E."/>
            <person name="Andreopoulos B."/>
            <person name="Barry K.W."/>
            <person name="Bonito G."/>
            <person name="Buee M."/>
            <person name="Carver A."/>
            <person name="Chen C."/>
            <person name="Cichocki N."/>
            <person name="Clum A."/>
            <person name="Culley D."/>
            <person name="Crous P.W."/>
            <person name="Fauchery L."/>
            <person name="Girlanda M."/>
            <person name="Hayes R.D."/>
            <person name="Keri Z."/>
            <person name="LaButti K."/>
            <person name="Lipzen A."/>
            <person name="Lombard V."/>
            <person name="Magnuson J."/>
            <person name="Maillard F."/>
            <person name="Murat C."/>
            <person name="Nolan M."/>
            <person name="Ohm R.A."/>
            <person name="Pangilinan J."/>
            <person name="Pereira M.F."/>
            <person name="Perotto S."/>
            <person name="Peter M."/>
            <person name="Pfister S."/>
            <person name="Riley R."/>
            <person name="Sitrit Y."/>
            <person name="Stielow J.B."/>
            <person name="Szollosi G."/>
            <person name="Zifcakova L."/>
            <person name="Stursova M."/>
            <person name="Spatafora J.W."/>
            <person name="Tedersoo L."/>
            <person name="Vaario L.M."/>
            <person name="Yamada A."/>
            <person name="Yan M."/>
            <person name="Wang P."/>
            <person name="Xu J."/>
            <person name="Bruns T."/>
            <person name="Baldrian P."/>
            <person name="Vilgalys R."/>
            <person name="Dunand C."/>
            <person name="Henrissat B."/>
            <person name="Grigoriev I.V."/>
            <person name="Hibbett D."/>
            <person name="Nagy L.G."/>
            <person name="Martin F.M."/>
        </authorList>
    </citation>
    <scope>NUCLEOTIDE SEQUENCE</scope>
    <source>
        <strain evidence="4">UP504</strain>
    </source>
</reference>
<accession>A0A9P6B6P8</accession>
<keyword evidence="1" id="KW-0862">Zinc</keyword>
<dbReference type="EMBL" id="MU128923">
    <property type="protein sequence ID" value="KAF9518651.1"/>
    <property type="molecule type" value="Genomic_DNA"/>
</dbReference>
<evidence type="ECO:0000313" key="5">
    <source>
        <dbReference type="Proteomes" id="UP000886523"/>
    </source>
</evidence>
<evidence type="ECO:0000256" key="1">
    <source>
        <dbReference type="PROSITE-ProRule" id="PRU00042"/>
    </source>
</evidence>
<dbReference type="Pfam" id="PF00096">
    <property type="entry name" value="zf-C2H2"/>
    <property type="match status" value="1"/>
</dbReference>
<keyword evidence="1" id="KW-0479">Metal-binding</keyword>
<dbReference type="OrthoDB" id="654211at2759"/>
<feature type="region of interest" description="Disordered" evidence="2">
    <location>
        <begin position="82"/>
        <end position="107"/>
    </location>
</feature>
<organism evidence="4 5">
    <name type="scientific">Hydnum rufescens UP504</name>
    <dbReference type="NCBI Taxonomy" id="1448309"/>
    <lineage>
        <taxon>Eukaryota</taxon>
        <taxon>Fungi</taxon>
        <taxon>Dikarya</taxon>
        <taxon>Basidiomycota</taxon>
        <taxon>Agaricomycotina</taxon>
        <taxon>Agaricomycetes</taxon>
        <taxon>Cantharellales</taxon>
        <taxon>Hydnaceae</taxon>
        <taxon>Hydnum</taxon>
    </lineage>
</organism>
<dbReference type="PROSITE" id="PS00028">
    <property type="entry name" value="ZINC_FINGER_C2H2_1"/>
    <property type="match status" value="1"/>
</dbReference>
<feature type="compositionally biased region" description="Basic and acidic residues" evidence="2">
    <location>
        <begin position="98"/>
        <end position="107"/>
    </location>
</feature>
<feature type="region of interest" description="Disordered" evidence="2">
    <location>
        <begin position="15"/>
        <end position="44"/>
    </location>
</feature>
<name>A0A9P6B6P8_9AGAM</name>
<comment type="caution">
    <text evidence="4">The sequence shown here is derived from an EMBL/GenBank/DDBJ whole genome shotgun (WGS) entry which is preliminary data.</text>
</comment>
<dbReference type="InterPro" id="IPR013087">
    <property type="entry name" value="Znf_C2H2_type"/>
</dbReference>
<dbReference type="SUPFAM" id="SSF57667">
    <property type="entry name" value="beta-beta-alpha zinc fingers"/>
    <property type="match status" value="1"/>
</dbReference>
<keyword evidence="1" id="KW-0863">Zinc-finger</keyword>
<protein>
    <recommendedName>
        <fullName evidence="3">C2H2-type domain-containing protein</fullName>
    </recommendedName>
</protein>
<dbReference type="GO" id="GO:0008270">
    <property type="term" value="F:zinc ion binding"/>
    <property type="evidence" value="ECO:0007669"/>
    <property type="project" value="UniProtKB-KW"/>
</dbReference>
<evidence type="ECO:0000256" key="2">
    <source>
        <dbReference type="SAM" id="MobiDB-lite"/>
    </source>
</evidence>